<feature type="region of interest" description="Disordered" evidence="1">
    <location>
        <begin position="287"/>
        <end position="310"/>
    </location>
</feature>
<feature type="region of interest" description="Disordered" evidence="1">
    <location>
        <begin position="193"/>
        <end position="213"/>
    </location>
</feature>
<reference evidence="2 3" key="1">
    <citation type="submission" date="2024-03" db="EMBL/GenBank/DDBJ databases">
        <title>Aureococcus anophagefferens CCMP1851 and Kratosvirus quantuckense: Draft genome of a second virus-susceptible host strain in the model system.</title>
        <authorList>
            <person name="Chase E."/>
            <person name="Truchon A.R."/>
            <person name="Schepens W."/>
            <person name="Wilhelm S.W."/>
        </authorList>
    </citation>
    <scope>NUCLEOTIDE SEQUENCE [LARGE SCALE GENOMIC DNA]</scope>
    <source>
        <strain evidence="2 3">CCMP1851</strain>
    </source>
</reference>
<feature type="compositionally biased region" description="Basic residues" evidence="1">
    <location>
        <begin position="300"/>
        <end position="309"/>
    </location>
</feature>
<evidence type="ECO:0000313" key="3">
    <source>
        <dbReference type="Proteomes" id="UP001363151"/>
    </source>
</evidence>
<proteinExistence type="predicted"/>
<evidence type="ECO:0000256" key="1">
    <source>
        <dbReference type="SAM" id="MobiDB-lite"/>
    </source>
</evidence>
<accession>A0ABR1FPQ9</accession>
<dbReference type="Proteomes" id="UP001363151">
    <property type="component" value="Unassembled WGS sequence"/>
</dbReference>
<evidence type="ECO:0000313" key="2">
    <source>
        <dbReference type="EMBL" id="KAK7235203.1"/>
    </source>
</evidence>
<evidence type="ECO:0008006" key="4">
    <source>
        <dbReference type="Google" id="ProtNLM"/>
    </source>
</evidence>
<protein>
    <recommendedName>
        <fullName evidence="4">BART domain-containing protein</fullName>
    </recommendedName>
</protein>
<gene>
    <name evidence="2" type="ORF">SO694_00145024</name>
</gene>
<keyword evidence="3" id="KW-1185">Reference proteome</keyword>
<organism evidence="2 3">
    <name type="scientific">Aureococcus anophagefferens</name>
    <name type="common">Harmful bloom alga</name>
    <dbReference type="NCBI Taxonomy" id="44056"/>
    <lineage>
        <taxon>Eukaryota</taxon>
        <taxon>Sar</taxon>
        <taxon>Stramenopiles</taxon>
        <taxon>Ochrophyta</taxon>
        <taxon>Pelagophyceae</taxon>
        <taxon>Pelagomonadales</taxon>
        <taxon>Pelagomonadaceae</taxon>
        <taxon>Aureococcus</taxon>
    </lineage>
</organism>
<name>A0ABR1FPQ9_AURAN</name>
<feature type="region of interest" description="Disordered" evidence="1">
    <location>
        <begin position="66"/>
        <end position="108"/>
    </location>
</feature>
<feature type="compositionally biased region" description="Basic and acidic residues" evidence="1">
    <location>
        <begin position="85"/>
        <end position="103"/>
    </location>
</feature>
<sequence length="327" mass="35338">MASTSPRSRGAVVAGKRLGARALRPLSLVRAGGTQDQVAKVEGKVLLFCGLPRICAAAAPSRRTARRAVAPPRSCDELQPPPKEASAEAKDDYSPLPPREAKGAKGGATPPLDAAAAAELVNLVSEYLFDLFDANLMDEFLARKFEVDCGGGEFDPAEEFTFAQERLHREFVGMMEGYVEAYIAGLGRSLDDSTRPCASNKATSRRGGSDARRQVRGVLAERRRVPAEAAMILRLLFEEDEVGKRALAARDDPSGQRLYDGQTLYYGGSPQLTLRLGAALKQEVGADRGAPLPLGGAGRRAARRRRRSRPSIIQLENDHRDFRLALG</sequence>
<dbReference type="EMBL" id="JBBJCI010000295">
    <property type="protein sequence ID" value="KAK7235203.1"/>
    <property type="molecule type" value="Genomic_DNA"/>
</dbReference>
<comment type="caution">
    <text evidence="2">The sequence shown here is derived from an EMBL/GenBank/DDBJ whole genome shotgun (WGS) entry which is preliminary data.</text>
</comment>